<evidence type="ECO:0000313" key="1">
    <source>
        <dbReference type="EMBL" id="OGN28296.1"/>
    </source>
</evidence>
<evidence type="ECO:0008006" key="3">
    <source>
        <dbReference type="Google" id="ProtNLM"/>
    </source>
</evidence>
<protein>
    <recommendedName>
        <fullName evidence="3">HTH psq-type domain-containing protein</fullName>
    </recommendedName>
</protein>
<evidence type="ECO:0000313" key="2">
    <source>
        <dbReference type="Proteomes" id="UP000178444"/>
    </source>
</evidence>
<accession>A0A1F8GUG8</accession>
<gene>
    <name evidence="1" type="ORF">A2941_02015</name>
</gene>
<dbReference type="Proteomes" id="UP000178444">
    <property type="component" value="Unassembled WGS sequence"/>
</dbReference>
<reference evidence="1 2" key="1">
    <citation type="journal article" date="2016" name="Nat. Commun.">
        <title>Thousands of microbial genomes shed light on interconnected biogeochemical processes in an aquifer system.</title>
        <authorList>
            <person name="Anantharaman K."/>
            <person name="Brown C.T."/>
            <person name="Hug L.A."/>
            <person name="Sharon I."/>
            <person name="Castelle C.J."/>
            <person name="Probst A.J."/>
            <person name="Thomas B.C."/>
            <person name="Singh A."/>
            <person name="Wilkins M.J."/>
            <person name="Karaoz U."/>
            <person name="Brodie E.L."/>
            <person name="Williams K.H."/>
            <person name="Hubbard S.S."/>
            <person name="Banfield J.F."/>
        </authorList>
    </citation>
    <scope>NUCLEOTIDE SEQUENCE [LARGE SCALE GENOMIC DNA]</scope>
</reference>
<sequence>MRKDKIRAYELRRQEKSYSEISQVLNIPKSTLTSWFKKEEWSKTIRDKLGKEQSFSWPKKLAAIQKANKARWGKLHETYRNAGEKEFESLKNNPLFIAGLMLYWGEGNNSPKYSQVKLANSDPTMIRVFYNFLKEALSIQKERIFVWLLLYPDLNDEMQKRFWNKATGIPVSQFKNSIFIKGRHPTKRLSYGVCNIYINSREIKEKVLLWINLYQKLLAR</sequence>
<name>A0A1F8GUG8_9BACT</name>
<organism evidence="1 2">
    <name type="scientific">Candidatus Yanofskybacteria bacterium RIFCSPLOWO2_01_FULL_49_17</name>
    <dbReference type="NCBI Taxonomy" id="1802700"/>
    <lineage>
        <taxon>Bacteria</taxon>
        <taxon>Candidatus Yanofskyibacteriota</taxon>
    </lineage>
</organism>
<comment type="caution">
    <text evidence="1">The sequence shown here is derived from an EMBL/GenBank/DDBJ whole genome shotgun (WGS) entry which is preliminary data.</text>
</comment>
<dbReference type="EMBL" id="MGKO01000001">
    <property type="protein sequence ID" value="OGN28296.1"/>
    <property type="molecule type" value="Genomic_DNA"/>
</dbReference>
<dbReference type="AlphaFoldDB" id="A0A1F8GUG8"/>
<proteinExistence type="predicted"/>